<reference evidence="5 6" key="1">
    <citation type="submission" date="2019-04" db="EMBL/GenBank/DDBJ databases">
        <title>Sphingomonas psychrotolerans sp. nov., isolated from soil in the Tianshan Mountains, Xinjiang, China.</title>
        <authorList>
            <person name="Luo Y."/>
            <person name="Sheng H."/>
        </authorList>
    </citation>
    <scope>NUCLEOTIDE SEQUENCE [LARGE SCALE GENOMIC DNA]</scope>
    <source>
        <strain evidence="5 6">ZFGT-11</strain>
    </source>
</reference>
<dbReference type="Gene3D" id="3.40.50.980">
    <property type="match status" value="2"/>
</dbReference>
<dbReference type="GO" id="GO:0044550">
    <property type="term" value="P:secondary metabolite biosynthetic process"/>
    <property type="evidence" value="ECO:0007669"/>
    <property type="project" value="TreeGrafter"/>
</dbReference>
<keyword evidence="2" id="KW-0596">Phosphopantetheine</keyword>
<dbReference type="EMBL" id="SRXT01000018">
    <property type="protein sequence ID" value="TGX48197.1"/>
    <property type="molecule type" value="Genomic_DNA"/>
</dbReference>
<dbReference type="PANTHER" id="PTHR45527">
    <property type="entry name" value="NONRIBOSOMAL PEPTIDE SYNTHETASE"/>
    <property type="match status" value="1"/>
</dbReference>
<keyword evidence="6" id="KW-1185">Reference proteome</keyword>
<dbReference type="FunFam" id="3.40.50.12780:FF:000012">
    <property type="entry name" value="Non-ribosomal peptide synthetase"/>
    <property type="match status" value="1"/>
</dbReference>
<accession>A0A4S1WZX3</accession>
<evidence type="ECO:0000313" key="6">
    <source>
        <dbReference type="Proteomes" id="UP000306147"/>
    </source>
</evidence>
<organism evidence="5 6">
    <name type="scientific">Sphingomonas gei</name>
    <dbReference type="NCBI Taxonomy" id="1395960"/>
    <lineage>
        <taxon>Bacteria</taxon>
        <taxon>Pseudomonadati</taxon>
        <taxon>Pseudomonadota</taxon>
        <taxon>Alphaproteobacteria</taxon>
        <taxon>Sphingomonadales</taxon>
        <taxon>Sphingomonadaceae</taxon>
        <taxon>Sphingomonas</taxon>
    </lineage>
</organism>
<dbReference type="Pfam" id="PF00501">
    <property type="entry name" value="AMP-binding"/>
    <property type="match status" value="1"/>
</dbReference>
<feature type="non-terminal residue" evidence="5">
    <location>
        <position position="772"/>
    </location>
</feature>
<dbReference type="AlphaFoldDB" id="A0A4S1WZX3"/>
<dbReference type="PANTHER" id="PTHR45527:SF1">
    <property type="entry name" value="FATTY ACID SYNTHASE"/>
    <property type="match status" value="1"/>
</dbReference>
<evidence type="ECO:0000256" key="1">
    <source>
        <dbReference type="ARBA" id="ARBA00001957"/>
    </source>
</evidence>
<comment type="cofactor">
    <cofactor evidence="1">
        <name>pantetheine 4'-phosphate</name>
        <dbReference type="ChEBI" id="CHEBI:47942"/>
    </cofactor>
</comment>
<dbReference type="InterPro" id="IPR010071">
    <property type="entry name" value="AA_adenyl_dom"/>
</dbReference>
<feature type="domain" description="Condensation" evidence="4">
    <location>
        <begin position="13"/>
        <end position="380"/>
    </location>
</feature>
<dbReference type="InterPro" id="IPR001242">
    <property type="entry name" value="Condensation_dom"/>
</dbReference>
<dbReference type="InterPro" id="IPR023213">
    <property type="entry name" value="CAT-like_dom_sf"/>
</dbReference>
<dbReference type="Pfam" id="PF00668">
    <property type="entry name" value="Condensation"/>
    <property type="match status" value="1"/>
</dbReference>
<evidence type="ECO:0000259" key="3">
    <source>
        <dbReference type="Pfam" id="PF00501"/>
    </source>
</evidence>
<protein>
    <submittedName>
        <fullName evidence="5">Amino acid adenylation domain-containing protein</fullName>
    </submittedName>
</protein>
<dbReference type="SUPFAM" id="SSF52777">
    <property type="entry name" value="CoA-dependent acyltransferases"/>
    <property type="match status" value="2"/>
</dbReference>
<dbReference type="SUPFAM" id="SSF56801">
    <property type="entry name" value="Acetyl-CoA synthetase-like"/>
    <property type="match status" value="1"/>
</dbReference>
<evidence type="ECO:0000313" key="5">
    <source>
        <dbReference type="EMBL" id="TGX48197.1"/>
    </source>
</evidence>
<dbReference type="InterPro" id="IPR020845">
    <property type="entry name" value="AMP-binding_CS"/>
</dbReference>
<dbReference type="GO" id="GO:0031177">
    <property type="term" value="F:phosphopantetheine binding"/>
    <property type="evidence" value="ECO:0007669"/>
    <property type="project" value="TreeGrafter"/>
</dbReference>
<dbReference type="CDD" id="cd19544">
    <property type="entry name" value="E-C_NRPS"/>
    <property type="match status" value="1"/>
</dbReference>
<dbReference type="Gene3D" id="2.30.38.10">
    <property type="entry name" value="Luciferase, Domain 3"/>
    <property type="match status" value="1"/>
</dbReference>
<feature type="domain" description="AMP-dependent synthetase/ligase" evidence="3">
    <location>
        <begin position="401"/>
        <end position="763"/>
    </location>
</feature>
<dbReference type="GO" id="GO:0005737">
    <property type="term" value="C:cytoplasm"/>
    <property type="evidence" value="ECO:0007669"/>
    <property type="project" value="TreeGrafter"/>
</dbReference>
<comment type="caution">
    <text evidence="5">The sequence shown here is derived from an EMBL/GenBank/DDBJ whole genome shotgun (WGS) entry which is preliminary data.</text>
</comment>
<dbReference type="InterPro" id="IPR000873">
    <property type="entry name" value="AMP-dep_synth/lig_dom"/>
</dbReference>
<dbReference type="FunFam" id="3.40.50.980:FF:000002">
    <property type="entry name" value="Enterobactin synthetase component F"/>
    <property type="match status" value="1"/>
</dbReference>
<sequence>RTGFVWEGLPAAAQIVWRKAQLSVTEVVLDPDQGPAVEQLARRFDPRHHRIDLTEAPLLRLVVAHDLEENRWLLLWLQHHIVEDYSSLSAIYAEIDLLLAGQAAQLAPPQPFRTLVAQSRLGVPTEEHERFFRDMLGDIDEPTAPFGLTDVHLDGDAIAEANITLPAALNTRLRAQARRLGVGLASLCHLAWGQVLARASGRDTVVFGTVLFGRMHAGNNNALGPCINTLPFRLDLGAGRVEDSARATHARLADLLRHEQASLAMAQRCSGVAAPAPLFSAILNCRHSSPSSAASQDGTRAAQIAWISGEERTNYPLTLSVDDTDLNISLTAQIVRPHAPERICAYMAQALASLADALEQAPATPVRELEMLPASERTLLLDTWNATEAPYPEHLCVHQLFEAQAARDPEAVALVHEDETLTYGELDARANRLAHHLIALGVEPDDRVAICVERSCEMVVGLLAILKAGGAYVPLDPAYPSERLAFMLADAGPRAILTHEAAREALDAARAGLAPAPTVLDLNETAPWDAQPSTSPDPTSLGLTSRNLAYIIYTSGSTGTPKGVLVEHGNVARLFAVTEPHYGFGKEDVWTLFHSFSFDFSVWEIWSALLYGGRLVVVPRAVARASADFYRLIRDQGVTVLNQTPSAFRNLIGAQADNPGAHNLRLVIFGGEELDPSMLTAWWERAQNRDTLLINMYGITETTVHVTYCPLAPEDGAHVNRRPIGRPLRDLRLYLLDAYRQPVPLGAVGEIYIGGAGVARGYLNRPELTAER</sequence>
<dbReference type="PROSITE" id="PS00455">
    <property type="entry name" value="AMP_BINDING"/>
    <property type="match status" value="1"/>
</dbReference>
<gene>
    <name evidence="5" type="ORF">E5A73_21070</name>
</gene>
<dbReference type="NCBIfam" id="TIGR01733">
    <property type="entry name" value="AA-adenyl-dom"/>
    <property type="match status" value="1"/>
</dbReference>
<evidence type="ECO:0000259" key="4">
    <source>
        <dbReference type="Pfam" id="PF00668"/>
    </source>
</evidence>
<dbReference type="Proteomes" id="UP000306147">
    <property type="component" value="Unassembled WGS sequence"/>
</dbReference>
<evidence type="ECO:0000256" key="2">
    <source>
        <dbReference type="ARBA" id="ARBA00022450"/>
    </source>
</evidence>
<dbReference type="GO" id="GO:0003824">
    <property type="term" value="F:catalytic activity"/>
    <property type="evidence" value="ECO:0007669"/>
    <property type="project" value="InterPro"/>
</dbReference>
<name>A0A4S1WZX3_9SPHN</name>
<dbReference type="OrthoDB" id="9778690at2"/>
<dbReference type="Gene3D" id="3.30.559.10">
    <property type="entry name" value="Chloramphenicol acetyltransferase-like domain"/>
    <property type="match status" value="1"/>
</dbReference>
<feature type="non-terminal residue" evidence="5">
    <location>
        <position position="1"/>
    </location>
</feature>
<dbReference type="FunFam" id="3.40.50.980:FF:000001">
    <property type="entry name" value="Non-ribosomal peptide synthetase"/>
    <property type="match status" value="1"/>
</dbReference>
<proteinExistence type="predicted"/>
<dbReference type="Gene3D" id="3.30.559.30">
    <property type="entry name" value="Nonribosomal peptide synthetase, condensation domain"/>
    <property type="match status" value="1"/>
</dbReference>
<dbReference type="GO" id="GO:0043041">
    <property type="term" value="P:amino acid activation for nonribosomal peptide biosynthetic process"/>
    <property type="evidence" value="ECO:0007669"/>
    <property type="project" value="TreeGrafter"/>
</dbReference>